<dbReference type="PANTHER" id="PTHR30036">
    <property type="entry name" value="D-XYLOSE-BINDING PERIPLASMIC PROTEIN"/>
    <property type="match status" value="1"/>
</dbReference>
<reference evidence="4" key="1">
    <citation type="submission" date="2021-01" db="EMBL/GenBank/DDBJ databases">
        <title>Genome public.</title>
        <authorList>
            <person name="Liu C."/>
            <person name="Sun Q."/>
        </authorList>
    </citation>
    <scope>NUCLEOTIDE SEQUENCE</scope>
    <source>
        <strain evidence="4">YIM B02565</strain>
    </source>
</reference>
<accession>A0A937FCJ7</accession>
<dbReference type="InterPro" id="IPR050555">
    <property type="entry name" value="Bact_Solute-Bind_Prot2"/>
</dbReference>
<comment type="subcellular location">
    <subcellularLocation>
        <location evidence="1">Cell envelope</location>
    </subcellularLocation>
</comment>
<keyword evidence="2" id="KW-0732">Signal</keyword>
<dbReference type="EMBL" id="JAESWA010000017">
    <property type="protein sequence ID" value="MBL4930773.1"/>
    <property type="molecule type" value="Genomic_DNA"/>
</dbReference>
<organism evidence="4 5">
    <name type="scientific">Clostridium paridis</name>
    <dbReference type="NCBI Taxonomy" id="2803863"/>
    <lineage>
        <taxon>Bacteria</taxon>
        <taxon>Bacillati</taxon>
        <taxon>Bacillota</taxon>
        <taxon>Clostridia</taxon>
        <taxon>Eubacteriales</taxon>
        <taxon>Clostridiaceae</taxon>
        <taxon>Clostridium</taxon>
    </lineage>
</organism>
<dbReference type="InterPro" id="IPR028082">
    <property type="entry name" value="Peripla_BP_I"/>
</dbReference>
<dbReference type="Pfam" id="PF13407">
    <property type="entry name" value="Peripla_BP_4"/>
    <property type="match status" value="1"/>
</dbReference>
<dbReference type="RefSeq" id="WP_202766158.1">
    <property type="nucleotide sequence ID" value="NZ_JAESWA010000017.1"/>
</dbReference>
<dbReference type="GO" id="GO:0030246">
    <property type="term" value="F:carbohydrate binding"/>
    <property type="evidence" value="ECO:0007669"/>
    <property type="project" value="TreeGrafter"/>
</dbReference>
<sequence length="349" mass="37947">MYQLIPKPLLMQFNYVSRDFLEIDKLILMREEELMDSGKRQGTIGVSLPDGVEKRWIRDLAAMEKEAKEKGAFLKSEVSNNVFANQDTKVDKLLSEGISILIIAPTDSVAAASIVDKAHKVNVKVIAYDRIIKNSDVDLYVTFDSQRVGEIQGQYLTKTAPKGNYIILTGDPEDNNSALLLKGAMEFIQPLVTQREIKIVTNMPVLNWDPKNAYKIVADSLKDNKNNINAILAPNDAIAGAAIDALKEQGLAGKVIVTGQDADVDAAKRIVQGTQAMTVFKDTRALGAAAIDAAIKLSEGKALDLSGTTNNGKIEVPSILLDSVAVTKDNLEAILINSGFIKKSDVFTT</sequence>
<evidence type="ECO:0000256" key="2">
    <source>
        <dbReference type="ARBA" id="ARBA00022729"/>
    </source>
</evidence>
<dbReference type="Proteomes" id="UP000623681">
    <property type="component" value="Unassembled WGS sequence"/>
</dbReference>
<evidence type="ECO:0000259" key="3">
    <source>
        <dbReference type="Pfam" id="PF13407"/>
    </source>
</evidence>
<comment type="caution">
    <text evidence="4">The sequence shown here is derived from an EMBL/GenBank/DDBJ whole genome shotgun (WGS) entry which is preliminary data.</text>
</comment>
<dbReference type="PANTHER" id="PTHR30036:SF1">
    <property type="entry name" value="D-XYLOSE-BINDING PERIPLASMIC PROTEIN"/>
    <property type="match status" value="1"/>
</dbReference>
<feature type="domain" description="Periplasmic binding protein" evidence="3">
    <location>
        <begin position="44"/>
        <end position="301"/>
    </location>
</feature>
<dbReference type="AlphaFoldDB" id="A0A937FCJ7"/>
<dbReference type="Gene3D" id="3.40.50.2300">
    <property type="match status" value="2"/>
</dbReference>
<proteinExistence type="predicted"/>
<evidence type="ECO:0000313" key="5">
    <source>
        <dbReference type="Proteomes" id="UP000623681"/>
    </source>
</evidence>
<dbReference type="InterPro" id="IPR025997">
    <property type="entry name" value="SBP_2_dom"/>
</dbReference>
<dbReference type="CDD" id="cd19992">
    <property type="entry name" value="PBP1_ABC_xylose_binding-like"/>
    <property type="match status" value="1"/>
</dbReference>
<protein>
    <submittedName>
        <fullName evidence="4">Substrate-binding domain-containing protein</fullName>
    </submittedName>
</protein>
<dbReference type="SUPFAM" id="SSF53822">
    <property type="entry name" value="Periplasmic binding protein-like I"/>
    <property type="match status" value="1"/>
</dbReference>
<dbReference type="GO" id="GO:0030288">
    <property type="term" value="C:outer membrane-bounded periplasmic space"/>
    <property type="evidence" value="ECO:0007669"/>
    <property type="project" value="TreeGrafter"/>
</dbReference>
<gene>
    <name evidence="4" type="ORF">JK634_03075</name>
</gene>
<name>A0A937FCJ7_9CLOT</name>
<evidence type="ECO:0000256" key="1">
    <source>
        <dbReference type="ARBA" id="ARBA00004196"/>
    </source>
</evidence>
<keyword evidence="5" id="KW-1185">Reference proteome</keyword>
<evidence type="ECO:0000313" key="4">
    <source>
        <dbReference type="EMBL" id="MBL4930773.1"/>
    </source>
</evidence>